<evidence type="ECO:0000313" key="1">
    <source>
        <dbReference type="Proteomes" id="UP000790787"/>
    </source>
</evidence>
<reference evidence="2" key="2">
    <citation type="submission" date="2025-08" db="UniProtKB">
        <authorList>
            <consortium name="RefSeq"/>
        </authorList>
    </citation>
    <scope>IDENTIFICATION</scope>
    <source>
        <tissue evidence="2">Leaf</tissue>
    </source>
</reference>
<dbReference type="RefSeq" id="XP_075087989.1">
    <property type="nucleotide sequence ID" value="XM_075231888.1"/>
</dbReference>
<organism evidence="1 2">
    <name type="scientific">Nicotiana tabacum</name>
    <name type="common">Common tobacco</name>
    <dbReference type="NCBI Taxonomy" id="4097"/>
    <lineage>
        <taxon>Eukaryota</taxon>
        <taxon>Viridiplantae</taxon>
        <taxon>Streptophyta</taxon>
        <taxon>Embryophyta</taxon>
        <taxon>Tracheophyta</taxon>
        <taxon>Spermatophyta</taxon>
        <taxon>Magnoliopsida</taxon>
        <taxon>eudicotyledons</taxon>
        <taxon>Gunneridae</taxon>
        <taxon>Pentapetalae</taxon>
        <taxon>asterids</taxon>
        <taxon>lamiids</taxon>
        <taxon>Solanales</taxon>
        <taxon>Solanaceae</taxon>
        <taxon>Nicotianoideae</taxon>
        <taxon>Nicotianeae</taxon>
        <taxon>Nicotiana</taxon>
    </lineage>
</organism>
<accession>A0AC58SSQ8</accession>
<dbReference type="Proteomes" id="UP000790787">
    <property type="component" value="Chromosome 15"/>
</dbReference>
<evidence type="ECO:0000313" key="2">
    <source>
        <dbReference type="RefSeq" id="XP_075087989.1"/>
    </source>
</evidence>
<proteinExistence type="predicted"/>
<name>A0AC58SSQ8_TOBAC</name>
<sequence>MWTPNFKPEIESTLALVWINLSDLKWNCFEWDALYRIMEPIGIPIIIDKSTLSKTSPTISKLKVEINVTKALLHEVHIDIMNEKGQMESIIQKVEYEYIPEYCNHCKMQGHSDLNAEFFIRNYDKGCSPLPGGLGPQNRPQALETTQERSKEYEGKLLVQERNPNNGTNLVDEYSHFESDLEVEVEETHLSNEIESTSDSEILHLTKMNNILGVNSGKNIRSVRTPSSVERLKTLKNEYNITFISLQEPFVEAEKMNTYMRHLGMQGCHANLNNKIRLFWSNEFDIVILEDSEQQVTCKVSHIGSSIIFHISMAIIGDFNVITDSDEKFGGSPYRIDKSFDFRQCLSECGMQEGLVGKQFTWCNNRGAPDTIWKRLDRMVFNSEWFDLYNGTIVNYLASACSDHVPLLAQFKSTSD</sequence>
<protein>
    <submittedName>
        <fullName evidence="2">Uncharacterized protein LOC142169944</fullName>
    </submittedName>
</protein>
<reference evidence="1" key="1">
    <citation type="journal article" date="2014" name="Nat. Commun.">
        <title>The tobacco genome sequence and its comparison with those of tomato and potato.</title>
        <authorList>
            <person name="Sierro N."/>
            <person name="Battey J.N."/>
            <person name="Ouadi S."/>
            <person name="Bakaher N."/>
            <person name="Bovet L."/>
            <person name="Willig A."/>
            <person name="Goepfert S."/>
            <person name="Peitsch M.C."/>
            <person name="Ivanov N.V."/>
        </authorList>
    </citation>
    <scope>NUCLEOTIDE SEQUENCE [LARGE SCALE GENOMIC DNA]</scope>
</reference>
<gene>
    <name evidence="2" type="primary">LOC142169944</name>
</gene>
<keyword evidence="1" id="KW-1185">Reference proteome</keyword>